<proteinExistence type="predicted"/>
<feature type="compositionally biased region" description="Low complexity" evidence="1">
    <location>
        <begin position="127"/>
        <end position="146"/>
    </location>
</feature>
<protein>
    <submittedName>
        <fullName evidence="2">Uncharacterized protein</fullName>
    </submittedName>
</protein>
<sequence length="393" mass="41156">MTLDVTFYITATTSYSDNVTSTSTGSHIPPTISFSQTYNEPTTSRGAWNHSSPSSWLSTKSSGSVGSSVSSMATSTTITELPCKDATPQNSTTITPSTIIYATTTKSEGTSTSVSRDTTLCDNTTSTFTSTLDTSPTPGGTPSSSSAERLITTSSCNDETSTLVSLTTSSATSLSSHSISIVSSEATNPTSPTSSVTTLVATQTWPALTSTLGTQTSRATVSCTSDIIGTPPTPTASCVIDTSMVPVASATFAPVPSPTLVPTKTVCQNDAPTGKPKPGNHHCGVHGLPVGSYFLAQFVENSPAVPVTLEGCYQFCASVMNATNGCKSYRFYPERGLNVPRCDLYGSSVAYALDSINNDHPDMWFDLTCESPSDQKWAHLPGMNRLRDLGLLL</sequence>
<dbReference type="EMBL" id="WIGO01000009">
    <property type="protein sequence ID" value="KAF6840122.1"/>
    <property type="molecule type" value="Genomic_DNA"/>
</dbReference>
<feature type="region of interest" description="Disordered" evidence="1">
    <location>
        <begin position="36"/>
        <end position="70"/>
    </location>
</feature>
<reference evidence="2" key="1">
    <citation type="journal article" date="2020" name="Phytopathology">
        <title>Genome Sequence Resources of Colletotrichum truncatum, C. plurivorum, C. musicola, and C. sojae: Four Species Pathogenic to Soybean (Glycine max).</title>
        <authorList>
            <person name="Rogerio F."/>
            <person name="Boufleur T.R."/>
            <person name="Ciampi-Guillardi M."/>
            <person name="Sukno S.A."/>
            <person name="Thon M.R."/>
            <person name="Massola Junior N.S."/>
            <person name="Baroncelli R."/>
        </authorList>
    </citation>
    <scope>NUCLEOTIDE SEQUENCE</scope>
    <source>
        <strain evidence="2">LFN00145</strain>
    </source>
</reference>
<feature type="compositionally biased region" description="Low complexity" evidence="1">
    <location>
        <begin position="51"/>
        <end position="70"/>
    </location>
</feature>
<dbReference type="Proteomes" id="UP000654918">
    <property type="component" value="Unassembled WGS sequence"/>
</dbReference>
<comment type="caution">
    <text evidence="2">The sequence shown here is derived from an EMBL/GenBank/DDBJ whole genome shotgun (WGS) entry which is preliminary data.</text>
</comment>
<dbReference type="AlphaFoldDB" id="A0A8H6NPE8"/>
<accession>A0A8H6NPE8</accession>
<evidence type="ECO:0000313" key="3">
    <source>
        <dbReference type="Proteomes" id="UP000654918"/>
    </source>
</evidence>
<keyword evidence="3" id="KW-1185">Reference proteome</keyword>
<evidence type="ECO:0000256" key="1">
    <source>
        <dbReference type="SAM" id="MobiDB-lite"/>
    </source>
</evidence>
<organism evidence="2 3">
    <name type="scientific">Colletotrichum plurivorum</name>
    <dbReference type="NCBI Taxonomy" id="2175906"/>
    <lineage>
        <taxon>Eukaryota</taxon>
        <taxon>Fungi</taxon>
        <taxon>Dikarya</taxon>
        <taxon>Ascomycota</taxon>
        <taxon>Pezizomycotina</taxon>
        <taxon>Sordariomycetes</taxon>
        <taxon>Hypocreomycetidae</taxon>
        <taxon>Glomerellales</taxon>
        <taxon>Glomerellaceae</taxon>
        <taxon>Colletotrichum</taxon>
        <taxon>Colletotrichum orchidearum species complex</taxon>
    </lineage>
</organism>
<name>A0A8H6NPE8_9PEZI</name>
<feature type="region of interest" description="Disordered" evidence="1">
    <location>
        <begin position="127"/>
        <end position="150"/>
    </location>
</feature>
<evidence type="ECO:0000313" key="2">
    <source>
        <dbReference type="EMBL" id="KAF6840122.1"/>
    </source>
</evidence>
<feature type="compositionally biased region" description="Polar residues" evidence="1">
    <location>
        <begin position="36"/>
        <end position="50"/>
    </location>
</feature>
<gene>
    <name evidence="2" type="ORF">CPLU01_01437</name>
</gene>